<gene>
    <name evidence="1" type="ORF">CUN48_18315</name>
</gene>
<organism evidence="1 2">
    <name type="scientific">Candidatus Thermofonsia Clade 3 bacterium</name>
    <dbReference type="NCBI Taxonomy" id="2364212"/>
    <lineage>
        <taxon>Bacteria</taxon>
        <taxon>Bacillati</taxon>
        <taxon>Chloroflexota</taxon>
        <taxon>Candidatus Thermofontia</taxon>
        <taxon>Candidatus Thermofonsia Clade 3</taxon>
    </lineage>
</organism>
<evidence type="ECO:0000313" key="2">
    <source>
        <dbReference type="Proteomes" id="UP000230790"/>
    </source>
</evidence>
<evidence type="ECO:0000313" key="1">
    <source>
        <dbReference type="EMBL" id="PJF45551.1"/>
    </source>
</evidence>
<dbReference type="Proteomes" id="UP000230790">
    <property type="component" value="Unassembled WGS sequence"/>
</dbReference>
<proteinExistence type="predicted"/>
<dbReference type="PANTHER" id="PTHR35579:SF3">
    <property type="entry name" value="CRISPR SYSTEM CMS ENDORIBONUCLEASE CSM3"/>
    <property type="match status" value="1"/>
</dbReference>
<comment type="caution">
    <text evidence="1">The sequence shown here is derived from an EMBL/GenBank/DDBJ whole genome shotgun (WGS) entry which is preliminary data.</text>
</comment>
<feature type="non-terminal residue" evidence="1">
    <location>
        <position position="134"/>
    </location>
</feature>
<dbReference type="AlphaFoldDB" id="A0A2M8Q6X5"/>
<sequence length="134" mass="15082">MVDAEVQHDDVGLPFLGGRTLKGLLGAECADILYALERGRPEQMERWRTAENRLFGRSGAALEGQSILHVGAARLPKDLRRALRQDIRRGRLTPTEVLDTVTALRRQTAMDAWGAPMENTLRTMRVILRGTTFW</sequence>
<accession>A0A2M8Q6X5</accession>
<dbReference type="PANTHER" id="PTHR35579">
    <property type="entry name" value="CRISPR SYSTEM CMS ENDORIBONUCLEASE CSM3"/>
    <property type="match status" value="1"/>
</dbReference>
<reference evidence="1 2" key="1">
    <citation type="submission" date="2017-11" db="EMBL/GenBank/DDBJ databases">
        <title>Evolution of Phototrophy in the Chloroflexi Phylum Driven by Horizontal Gene Transfer.</title>
        <authorList>
            <person name="Ward L.M."/>
            <person name="Hemp J."/>
            <person name="Shih P.M."/>
            <person name="Mcglynn S.E."/>
            <person name="Fischer W."/>
        </authorList>
    </citation>
    <scope>NUCLEOTIDE SEQUENCE [LARGE SCALE GENOMIC DNA]</scope>
    <source>
        <strain evidence="1">JP3_7</strain>
    </source>
</reference>
<dbReference type="CDD" id="cd09726">
    <property type="entry name" value="RAMP_I_III"/>
    <property type="match status" value="1"/>
</dbReference>
<protein>
    <submittedName>
        <fullName evidence="1">Uncharacterized protein</fullName>
    </submittedName>
</protein>
<dbReference type="EMBL" id="PGTN01000981">
    <property type="protein sequence ID" value="PJF45551.1"/>
    <property type="molecule type" value="Genomic_DNA"/>
</dbReference>
<name>A0A2M8Q6X5_9CHLR</name>
<dbReference type="InterPro" id="IPR052216">
    <property type="entry name" value="CRISPR_Csm3_endoribonuclease"/>
</dbReference>